<dbReference type="GO" id="GO:0004674">
    <property type="term" value="F:protein serine/threonine kinase activity"/>
    <property type="evidence" value="ECO:0007669"/>
    <property type="project" value="UniProtKB-KW"/>
</dbReference>
<dbReference type="SUPFAM" id="SSF55874">
    <property type="entry name" value="ATPase domain of HSP90 chaperone/DNA topoisomerase II/histidine kinase"/>
    <property type="match status" value="1"/>
</dbReference>
<dbReference type="EMBL" id="BSSD01000001">
    <property type="protein sequence ID" value="GLW89707.1"/>
    <property type="molecule type" value="Genomic_DNA"/>
</dbReference>
<dbReference type="CDD" id="cd16936">
    <property type="entry name" value="HATPase_RsbW-like"/>
    <property type="match status" value="1"/>
</dbReference>
<evidence type="ECO:0000256" key="1">
    <source>
        <dbReference type="ARBA" id="ARBA00022527"/>
    </source>
</evidence>
<reference evidence="3" key="1">
    <citation type="submission" date="2023-02" db="EMBL/GenBank/DDBJ databases">
        <title>Actinokineospora globicatena NBRC 15670.</title>
        <authorList>
            <person name="Ichikawa N."/>
            <person name="Sato H."/>
            <person name="Tonouchi N."/>
        </authorList>
    </citation>
    <scope>NUCLEOTIDE SEQUENCE</scope>
    <source>
        <strain evidence="3">NBRC 15670</strain>
    </source>
</reference>
<evidence type="ECO:0000313" key="3">
    <source>
        <dbReference type="EMBL" id="GLW89707.1"/>
    </source>
</evidence>
<dbReference type="PANTHER" id="PTHR35526:SF3">
    <property type="entry name" value="ANTI-SIGMA-F FACTOR RSBW"/>
    <property type="match status" value="1"/>
</dbReference>
<organism evidence="3 4">
    <name type="scientific">Actinokineospora globicatena</name>
    <dbReference type="NCBI Taxonomy" id="103729"/>
    <lineage>
        <taxon>Bacteria</taxon>
        <taxon>Bacillati</taxon>
        <taxon>Actinomycetota</taxon>
        <taxon>Actinomycetes</taxon>
        <taxon>Pseudonocardiales</taxon>
        <taxon>Pseudonocardiaceae</taxon>
        <taxon>Actinokineospora</taxon>
    </lineage>
</organism>
<dbReference type="InterPro" id="IPR003594">
    <property type="entry name" value="HATPase_dom"/>
</dbReference>
<keyword evidence="1" id="KW-0723">Serine/threonine-protein kinase</keyword>
<dbReference type="Gene3D" id="3.30.565.10">
    <property type="entry name" value="Histidine kinase-like ATPase, C-terminal domain"/>
    <property type="match status" value="1"/>
</dbReference>
<accession>A0A9W6QJG0</accession>
<dbReference type="AlphaFoldDB" id="A0A9W6QJG0"/>
<proteinExistence type="predicted"/>
<sequence length="136" mass="14268">MSTVSLRIESTACAKAVSEIRSAIRTWLASRRIAGEAAEEILLAVSEAVTNSVEHAYPATPPGLVIVSAEIVGADVLVVVADHGQWREPVAPEAAAVGIRGRGLNILRALTTRLRIDHGTQDSPGTTVEAHFAIPA</sequence>
<comment type="caution">
    <text evidence="3">The sequence shown here is derived from an EMBL/GenBank/DDBJ whole genome shotgun (WGS) entry which is preliminary data.</text>
</comment>
<keyword evidence="1" id="KW-0418">Kinase</keyword>
<dbReference type="Pfam" id="PF13581">
    <property type="entry name" value="HATPase_c_2"/>
    <property type="match status" value="1"/>
</dbReference>
<feature type="domain" description="Histidine kinase/HSP90-like ATPase" evidence="2">
    <location>
        <begin position="14"/>
        <end position="129"/>
    </location>
</feature>
<protein>
    <recommendedName>
        <fullName evidence="2">Histidine kinase/HSP90-like ATPase domain-containing protein</fullName>
    </recommendedName>
</protein>
<dbReference type="Proteomes" id="UP001165042">
    <property type="component" value="Unassembled WGS sequence"/>
</dbReference>
<name>A0A9W6QJG0_9PSEU</name>
<dbReference type="InterPro" id="IPR050267">
    <property type="entry name" value="Anti-sigma-factor_SerPK"/>
</dbReference>
<dbReference type="RefSeq" id="WP_285607144.1">
    <property type="nucleotide sequence ID" value="NZ_BSSD01000001.1"/>
</dbReference>
<dbReference type="InterPro" id="IPR036890">
    <property type="entry name" value="HATPase_C_sf"/>
</dbReference>
<evidence type="ECO:0000313" key="4">
    <source>
        <dbReference type="Proteomes" id="UP001165042"/>
    </source>
</evidence>
<keyword evidence="4" id="KW-1185">Reference proteome</keyword>
<keyword evidence="1" id="KW-0808">Transferase</keyword>
<evidence type="ECO:0000259" key="2">
    <source>
        <dbReference type="Pfam" id="PF13581"/>
    </source>
</evidence>
<gene>
    <name evidence="3" type="ORF">Aglo03_05230</name>
</gene>
<dbReference type="PANTHER" id="PTHR35526">
    <property type="entry name" value="ANTI-SIGMA-F FACTOR RSBW-RELATED"/>
    <property type="match status" value="1"/>
</dbReference>